<dbReference type="InterPro" id="IPR007889">
    <property type="entry name" value="HTH_Psq"/>
</dbReference>
<dbReference type="GO" id="GO:0003677">
    <property type="term" value="F:DNA binding"/>
    <property type="evidence" value="ECO:0007669"/>
    <property type="project" value="InterPro"/>
</dbReference>
<name>A0A9P0E1Z3_DIABA</name>
<evidence type="ECO:0000259" key="1">
    <source>
        <dbReference type="Pfam" id="PF05225"/>
    </source>
</evidence>
<protein>
    <recommendedName>
        <fullName evidence="1">HTH psq-type domain-containing protein</fullName>
    </recommendedName>
</protein>
<dbReference type="Proteomes" id="UP001153709">
    <property type="component" value="Unassembled WGS sequence"/>
</dbReference>
<accession>A0A9P0E1Z3</accession>
<proteinExistence type="predicted"/>
<dbReference type="OrthoDB" id="6781282at2759"/>
<feature type="domain" description="HTH psq-type" evidence="1">
    <location>
        <begin position="43"/>
        <end position="78"/>
    </location>
</feature>
<keyword evidence="3" id="KW-1185">Reference proteome</keyword>
<dbReference type="Pfam" id="PF05225">
    <property type="entry name" value="HTH_psq"/>
    <property type="match status" value="1"/>
</dbReference>
<evidence type="ECO:0000313" key="2">
    <source>
        <dbReference type="EMBL" id="CAH1224436.1"/>
    </source>
</evidence>
<reference evidence="2" key="1">
    <citation type="submission" date="2022-01" db="EMBL/GenBank/DDBJ databases">
        <authorList>
            <person name="King R."/>
        </authorList>
    </citation>
    <scope>NUCLEOTIDE SEQUENCE</scope>
</reference>
<comment type="caution">
    <text evidence="2">The sequence shown here is derived from an EMBL/GenBank/DDBJ whole genome shotgun (WGS) entry which is preliminary data.</text>
</comment>
<evidence type="ECO:0000313" key="3">
    <source>
        <dbReference type="Proteomes" id="UP001153709"/>
    </source>
</evidence>
<dbReference type="AlphaFoldDB" id="A0A9P0E1Z3"/>
<gene>
    <name evidence="2" type="ORF">DIABBA_LOCUS80</name>
</gene>
<dbReference type="EMBL" id="CAKJVB030000004">
    <property type="protein sequence ID" value="CAH1224436.1"/>
    <property type="molecule type" value="Genomic_DNA"/>
</dbReference>
<dbReference type="InterPro" id="IPR036397">
    <property type="entry name" value="RNaseH_sf"/>
</dbReference>
<organism evidence="2 3">
    <name type="scientific">Diabrotica balteata</name>
    <name type="common">Banded cucumber beetle</name>
    <dbReference type="NCBI Taxonomy" id="107213"/>
    <lineage>
        <taxon>Eukaryota</taxon>
        <taxon>Metazoa</taxon>
        <taxon>Ecdysozoa</taxon>
        <taxon>Arthropoda</taxon>
        <taxon>Hexapoda</taxon>
        <taxon>Insecta</taxon>
        <taxon>Pterygota</taxon>
        <taxon>Neoptera</taxon>
        <taxon>Endopterygota</taxon>
        <taxon>Coleoptera</taxon>
        <taxon>Polyphaga</taxon>
        <taxon>Cucujiformia</taxon>
        <taxon>Chrysomeloidea</taxon>
        <taxon>Chrysomelidae</taxon>
        <taxon>Galerucinae</taxon>
        <taxon>Diabroticina</taxon>
        <taxon>Diabroticites</taxon>
        <taxon>Diabrotica</taxon>
    </lineage>
</organism>
<dbReference type="Gene3D" id="3.30.420.10">
    <property type="entry name" value="Ribonuclease H-like superfamily/Ribonuclease H"/>
    <property type="match status" value="1"/>
</dbReference>
<sequence>MTVSILPLDQKCHLQNDLCGFRCPVPRNPGALMPEVIRNMMSEEMKKAVEEVKNGESCKRSAERHDINRTTLLNHVKGIKCKNVGRPTVLTHQEEELLVHSLQKLHLKVCCLESTLTLSDNEIWISFLLRFMEKKASYVVPVRADVSDAESVSDDEDVEDAFATYKTYTDNKQTIHDLKLRTTNTPHPTNRTIKTTQDIQTPDTEVLQSTTIGIFIKNMQNQIRLNKKLITTDNINAVEARALATSIKHIKHNIRDYANRNIIFYTDSASVLAQLENGACRNKIINCAKKDLENIKIFNINYNIIKINRCNQNHIIAHNLAKEAHTNPQEVITITTKQDIDKLKKETKIILWQQNWDRDAKGRKTDNIMPTVRLAEPVYTWKAVQLLTGHGHMQDYYRRFNLRDTNGNCDQCNVPEDQHHIINTCMLSQRITARQTLTQKLRQKQRTYPPTNVDITDKTLTTWINEWAENMILDDDAQDT</sequence>